<evidence type="ECO:0000313" key="2">
    <source>
        <dbReference type="Proteomes" id="UP001323405"/>
    </source>
</evidence>
<dbReference type="Proteomes" id="UP001323405">
    <property type="component" value="Unassembled WGS sequence"/>
</dbReference>
<protein>
    <recommendedName>
        <fullName evidence="3">Glutamine amidotransferase type-2 domain-containing protein</fullName>
    </recommendedName>
</protein>
<organism evidence="1 2">
    <name type="scientific">Podospora pseudocomata</name>
    <dbReference type="NCBI Taxonomy" id="2093779"/>
    <lineage>
        <taxon>Eukaryota</taxon>
        <taxon>Fungi</taxon>
        <taxon>Dikarya</taxon>
        <taxon>Ascomycota</taxon>
        <taxon>Pezizomycotina</taxon>
        <taxon>Sordariomycetes</taxon>
        <taxon>Sordariomycetidae</taxon>
        <taxon>Sordariales</taxon>
        <taxon>Podosporaceae</taxon>
        <taxon>Podospora</taxon>
    </lineage>
</organism>
<name>A0ABR0G9U5_9PEZI</name>
<dbReference type="EMBL" id="JAFFHA010000008">
    <property type="protein sequence ID" value="KAK4652404.1"/>
    <property type="molecule type" value="Genomic_DNA"/>
</dbReference>
<sequence length="75" mass="8245">MSLHQVVHRAYLSKKRPPLALMNGSCCSRSEPVKTNSRDSLVSTIAHNGQLRCSDLDDPSSFLIKLASNSKFTQA</sequence>
<reference evidence="1 2" key="1">
    <citation type="journal article" date="2023" name="bioRxiv">
        <title>High-quality genome assemblies of four members of thePodospora anserinaspecies complex.</title>
        <authorList>
            <person name="Ament-Velasquez S.L."/>
            <person name="Vogan A.A."/>
            <person name="Wallerman O."/>
            <person name="Hartmann F."/>
            <person name="Gautier V."/>
            <person name="Silar P."/>
            <person name="Giraud T."/>
            <person name="Johannesson H."/>
        </authorList>
    </citation>
    <scope>NUCLEOTIDE SEQUENCE [LARGE SCALE GENOMIC DNA]</scope>
    <source>
        <strain evidence="1 2">CBS 415.72m</strain>
    </source>
</reference>
<accession>A0ABR0G9U5</accession>
<evidence type="ECO:0008006" key="3">
    <source>
        <dbReference type="Google" id="ProtNLM"/>
    </source>
</evidence>
<comment type="caution">
    <text evidence="1">The sequence shown here is derived from an EMBL/GenBank/DDBJ whole genome shotgun (WGS) entry which is preliminary data.</text>
</comment>
<evidence type="ECO:0000313" key="1">
    <source>
        <dbReference type="EMBL" id="KAK4652404.1"/>
    </source>
</evidence>
<gene>
    <name evidence="1" type="ORF">QC762_0102700</name>
</gene>
<dbReference type="RefSeq" id="XP_062741379.1">
    <property type="nucleotide sequence ID" value="XM_062884217.1"/>
</dbReference>
<keyword evidence="2" id="KW-1185">Reference proteome</keyword>
<proteinExistence type="predicted"/>
<dbReference type="GeneID" id="87904020"/>